<feature type="domain" description="Heterokaryon incompatibility" evidence="2">
    <location>
        <begin position="88"/>
        <end position="190"/>
    </location>
</feature>
<accession>A0AAE0DCG2</accession>
<sequence length="698" mass="79702">MAGPRIDIDDRDRSLQSIVSDSGKGLVDQLLDIQKAIVDQSKPLQFVRKLDVLYFETDNKRGADSDDTRSPGKWRRWKGYNAEAKGDYIAVSWTWNAADGEDSKSGGFKVETSLKDGFQPSGVRDRVFERIRHYTKAQGGQLKYVWIDQHCIVQEEGPEKTQGMQAMDLVYGLSDHPISLLARRINKEELRLLAEILEGAFITHITGSAEFRLSPLAVSSPQRLEEALSPELEKEKRHKNEVFGTTVGELCIKSIEFHRQVTQLCLACKKQRPNLAAIADRILGKASNYEVLLRDTAPDAQYLTRWSQTPRIIKDIEPRESKFCSDRLAIIANCCQYSIKLDDVKLRRGDHSVSLAMLALYLLNGEMIKNEPLDRKQKKYCLQKTVSSFIEDESFDGFCPPHSKKPLLFNKGCRFNNVVLTPRGMLTKGHLWKLHLRFQVPIEQFPSRKDDRNPLARQDYVLWRLSQLHRVLESLGYTPIAEELAKFIDKNLQFDYNESFSRRYMRTMAKMVVAAMDAHKPLCLGGILEGDSKFSYKGIFILDDCEEFPADSEWDSDEDKSEEEEDAVDQLEMDYGSGSSSDNDSDSDSDSDGDSDNDSENEYSYDRLTINTTKPGEPIYVFTSSKPREEASRDSYRNDIDKHVSIEIESLGPPLENGHHRPNLFTKRWINGLCFFRGHPRQEVVFPWHPALNNTRGG</sequence>
<dbReference type="Pfam" id="PF06985">
    <property type="entry name" value="HET"/>
    <property type="match status" value="1"/>
</dbReference>
<feature type="compositionally biased region" description="Basic and acidic residues" evidence="1">
    <location>
        <begin position="626"/>
        <end position="635"/>
    </location>
</feature>
<proteinExistence type="predicted"/>
<keyword evidence="4" id="KW-1185">Reference proteome</keyword>
<evidence type="ECO:0000313" key="4">
    <source>
        <dbReference type="Proteomes" id="UP001281614"/>
    </source>
</evidence>
<feature type="region of interest" description="Disordered" evidence="1">
    <location>
        <begin position="573"/>
        <end position="608"/>
    </location>
</feature>
<dbReference type="Proteomes" id="UP001281614">
    <property type="component" value="Unassembled WGS sequence"/>
</dbReference>
<reference evidence="3" key="1">
    <citation type="submission" date="2023-02" db="EMBL/GenBank/DDBJ databases">
        <title>Colletotrichum kahawae CIFC_Que2 genome sequencing and assembly.</title>
        <authorList>
            <person name="Baroncelli R."/>
        </authorList>
    </citation>
    <scope>NUCLEOTIDE SEQUENCE</scope>
    <source>
        <strain evidence="3">CIFC_Que2</strain>
    </source>
</reference>
<feature type="compositionally biased region" description="Acidic residues" evidence="1">
    <location>
        <begin position="583"/>
        <end position="603"/>
    </location>
</feature>
<feature type="region of interest" description="Disordered" evidence="1">
    <location>
        <begin position="616"/>
        <end position="635"/>
    </location>
</feature>
<protein>
    <recommendedName>
        <fullName evidence="2">Heterokaryon incompatibility domain-containing protein</fullName>
    </recommendedName>
</protein>
<dbReference type="EMBL" id="VYYT01000033">
    <property type="protein sequence ID" value="KAK2775854.1"/>
    <property type="molecule type" value="Genomic_DNA"/>
</dbReference>
<evidence type="ECO:0000256" key="1">
    <source>
        <dbReference type="SAM" id="MobiDB-lite"/>
    </source>
</evidence>
<organism evidence="3 4">
    <name type="scientific">Colletotrichum kahawae</name>
    <name type="common">Coffee berry disease fungus</name>
    <dbReference type="NCBI Taxonomy" id="34407"/>
    <lineage>
        <taxon>Eukaryota</taxon>
        <taxon>Fungi</taxon>
        <taxon>Dikarya</taxon>
        <taxon>Ascomycota</taxon>
        <taxon>Pezizomycotina</taxon>
        <taxon>Sordariomycetes</taxon>
        <taxon>Hypocreomycetidae</taxon>
        <taxon>Glomerellales</taxon>
        <taxon>Glomerellaceae</taxon>
        <taxon>Colletotrichum</taxon>
        <taxon>Colletotrichum gloeosporioides species complex</taxon>
    </lineage>
</organism>
<gene>
    <name evidence="3" type="ORF">CKAH01_12663</name>
</gene>
<dbReference type="InterPro" id="IPR010730">
    <property type="entry name" value="HET"/>
</dbReference>
<dbReference type="AlphaFoldDB" id="A0AAE0DCG2"/>
<name>A0AAE0DCG2_COLKA</name>
<comment type="caution">
    <text evidence="3">The sequence shown here is derived from an EMBL/GenBank/DDBJ whole genome shotgun (WGS) entry which is preliminary data.</text>
</comment>
<evidence type="ECO:0000259" key="2">
    <source>
        <dbReference type="Pfam" id="PF06985"/>
    </source>
</evidence>
<evidence type="ECO:0000313" key="3">
    <source>
        <dbReference type="EMBL" id="KAK2775854.1"/>
    </source>
</evidence>